<dbReference type="InterPro" id="IPR003593">
    <property type="entry name" value="AAA+_ATPase"/>
</dbReference>
<dbReference type="InterPro" id="IPR008571">
    <property type="entry name" value="HerA-like"/>
</dbReference>
<dbReference type="GO" id="GO:0005524">
    <property type="term" value="F:ATP binding"/>
    <property type="evidence" value="ECO:0007669"/>
    <property type="project" value="UniProtKB-KW"/>
</dbReference>
<evidence type="ECO:0000259" key="1">
    <source>
        <dbReference type="SMART" id="SM00382"/>
    </source>
</evidence>
<dbReference type="EMBL" id="JACJJQ010000043">
    <property type="protein sequence ID" value="MBM6754680.1"/>
    <property type="molecule type" value="Genomic_DNA"/>
</dbReference>
<comment type="caution">
    <text evidence="2">The sequence shown here is derived from an EMBL/GenBank/DDBJ whole genome shotgun (WGS) entry which is preliminary data.</text>
</comment>
<dbReference type="InterPro" id="IPR027417">
    <property type="entry name" value="P-loop_NTPase"/>
</dbReference>
<sequence>MAFAILTSSANSEIDIQSVVDRHLLVVGQTGSGKTTSVLALLSELQKKNQTVIVLDPTGEYTKLPNTVTYRLGENAYLAPDQLRVDELMAVLNLDWGPRLRTKLSQAILDLRITRHLCKSNGIFKRQGVLIADYQQDLRRLATWMKDYQFTKLAEQLIQEFVVPYADQRADFNYLGQELAQDQLRQNWDQIITLATRIAQPEFQKLFDYDPHPGTFKVELNYLFKQFTSQASEHRTLVIDLSLLRQYPHSQEALISTLLKRVLTLRLASNIKFPVRLVIDEAHRYLPKEADLVKNGIFQIAREGRKAHLTLILTTQSPLDLAPRLRSQFANCLLHRITDPVEVRSLNLPKKVDSTQLLVGKGWLHCDGNEWQEIQVQLPEWWTNKNDQNKR</sequence>
<gene>
    <name evidence="2" type="ORF">H5993_07910</name>
</gene>
<organism evidence="2 3">
    <name type="scientific">Limosilactobacillus alvi</name>
    <dbReference type="NCBI Taxonomy" id="990412"/>
    <lineage>
        <taxon>Bacteria</taxon>
        <taxon>Bacillati</taxon>
        <taxon>Bacillota</taxon>
        <taxon>Bacilli</taxon>
        <taxon>Lactobacillales</taxon>
        <taxon>Lactobacillaceae</taxon>
        <taxon>Limosilactobacillus</taxon>
    </lineage>
</organism>
<protein>
    <submittedName>
        <fullName evidence="2">ATP-binding protein</fullName>
    </submittedName>
</protein>
<dbReference type="SMART" id="SM00382">
    <property type="entry name" value="AAA"/>
    <property type="match status" value="1"/>
</dbReference>
<reference evidence="2 3" key="1">
    <citation type="journal article" date="2021" name="Sci. Rep.">
        <title>The distribution of antibiotic resistance genes in chicken gut microbiota commensals.</title>
        <authorList>
            <person name="Juricova H."/>
            <person name="Matiasovicova J."/>
            <person name="Kubasova T."/>
            <person name="Cejkova D."/>
            <person name="Rychlik I."/>
        </authorList>
    </citation>
    <scope>NUCLEOTIDE SEQUENCE [LARGE SCALE GENOMIC DNA]</scope>
    <source>
        <strain evidence="2 3">An810</strain>
    </source>
</reference>
<accession>A0ABS2ER24</accession>
<dbReference type="RefSeq" id="WP_204776940.1">
    <property type="nucleotide sequence ID" value="NZ_JACJJQ010000043.1"/>
</dbReference>
<dbReference type="Gene3D" id="3.40.50.300">
    <property type="entry name" value="P-loop containing nucleotide triphosphate hydrolases"/>
    <property type="match status" value="2"/>
</dbReference>
<evidence type="ECO:0000313" key="2">
    <source>
        <dbReference type="EMBL" id="MBM6754680.1"/>
    </source>
</evidence>
<dbReference type="InterPro" id="IPR002789">
    <property type="entry name" value="HerA_central"/>
</dbReference>
<evidence type="ECO:0000313" key="3">
    <source>
        <dbReference type="Proteomes" id="UP000776629"/>
    </source>
</evidence>
<dbReference type="Pfam" id="PF01935">
    <property type="entry name" value="DUF87"/>
    <property type="match status" value="1"/>
</dbReference>
<dbReference type="PANTHER" id="PTHR42957:SF2">
    <property type="entry name" value="HELICASE HERA CENTRAL DOMAIN-CONTAINING PROTEIN"/>
    <property type="match status" value="1"/>
</dbReference>
<keyword evidence="3" id="KW-1185">Reference proteome</keyword>
<proteinExistence type="predicted"/>
<dbReference type="PANTHER" id="PTHR42957">
    <property type="entry name" value="HELICASE MJ1565-RELATED"/>
    <property type="match status" value="1"/>
</dbReference>
<name>A0ABS2ER24_9LACO</name>
<keyword evidence="2" id="KW-0547">Nucleotide-binding</keyword>
<dbReference type="SUPFAM" id="SSF52540">
    <property type="entry name" value="P-loop containing nucleoside triphosphate hydrolases"/>
    <property type="match status" value="1"/>
</dbReference>
<keyword evidence="2" id="KW-0067">ATP-binding</keyword>
<dbReference type="Proteomes" id="UP000776629">
    <property type="component" value="Unassembled WGS sequence"/>
</dbReference>
<feature type="domain" description="AAA+ ATPase" evidence="1">
    <location>
        <begin position="20"/>
        <end position="335"/>
    </location>
</feature>